<dbReference type="AlphaFoldDB" id="A0AAE8LYJ0"/>
<feature type="compositionally biased region" description="Low complexity" evidence="1">
    <location>
        <begin position="353"/>
        <end position="362"/>
    </location>
</feature>
<feature type="compositionally biased region" description="Acidic residues" evidence="1">
    <location>
        <begin position="291"/>
        <end position="303"/>
    </location>
</feature>
<proteinExistence type="predicted"/>
<dbReference type="EMBL" id="ONZP01000019">
    <property type="protein sequence ID" value="SPJ70733.1"/>
    <property type="molecule type" value="Genomic_DNA"/>
</dbReference>
<evidence type="ECO:0000256" key="1">
    <source>
        <dbReference type="SAM" id="MobiDB-lite"/>
    </source>
</evidence>
<feature type="region of interest" description="Disordered" evidence="1">
    <location>
        <begin position="281"/>
        <end position="303"/>
    </location>
</feature>
<dbReference type="Proteomes" id="UP001187734">
    <property type="component" value="Unassembled WGS sequence"/>
</dbReference>
<gene>
    <name evidence="2" type="ORF">FTOL_00461</name>
</gene>
<feature type="region of interest" description="Disordered" evidence="1">
    <location>
        <begin position="331"/>
        <end position="381"/>
    </location>
</feature>
<evidence type="ECO:0000313" key="2">
    <source>
        <dbReference type="EMBL" id="SPJ70733.1"/>
    </source>
</evidence>
<feature type="compositionally biased region" description="Basic and acidic residues" evidence="1">
    <location>
        <begin position="129"/>
        <end position="141"/>
    </location>
</feature>
<evidence type="ECO:0000313" key="3">
    <source>
        <dbReference type="Proteomes" id="UP001187734"/>
    </source>
</evidence>
<feature type="region of interest" description="Disordered" evidence="1">
    <location>
        <begin position="56"/>
        <end position="193"/>
    </location>
</feature>
<reference evidence="2" key="1">
    <citation type="submission" date="2018-03" db="EMBL/GenBank/DDBJ databases">
        <authorList>
            <person name="Guldener U."/>
        </authorList>
    </citation>
    <scope>NUCLEOTIDE SEQUENCE</scope>
</reference>
<comment type="caution">
    <text evidence="2">The sequence shown here is derived from an EMBL/GenBank/DDBJ whole genome shotgun (WGS) entry which is preliminary data.</text>
</comment>
<name>A0AAE8LYJ0_9HYPO</name>
<sequence>MSLAFRHIALRHGEKQHEDLIALRTRALKYASGDDIRIFSICVDLPPQEVQEIEALQDASEESKSGSGTHEIICLGNTEDHDDDDASYPGSDQGEPTGNAVPWLRLREVNYQRPDPPTQDDANNNVSHTDTDHEGDVAMKEDDSDDRGSSTSTSDARDDPDYQNWIDENTQNGLVMPLNPDDREDYQSEASTTDASNCIDYQNWMYDNSDGNHGIPIDPRLEDTPMLNAPDSFLNDSSTNDTDVSDAVQKWLCDAPGTTISIEELSKAALAQDADTVLLKGDQHSPTFGDETSEPEPSDTFDIFQDNEDEAHSLDNPTNGEVTSSSIQLCSTTAQSHSDNDRDTGDAWKDDSSSLGSSLNSDSDSDSDTEAPSTLLQPRKDYWPEKLKRKLDGAEAKYKDYVRQREIFERNIASKVEHTGKIDDSELRNFVRNNVAYPPKVSVRELLELKDCIEDVVDFNYDGKRNLNEINREAHKRKALRYEPPGSTKRFRSKCLGSSLRYVIGIDQDWGDEDN</sequence>
<organism evidence="2 3">
    <name type="scientific">Fusarium torulosum</name>
    <dbReference type="NCBI Taxonomy" id="33205"/>
    <lineage>
        <taxon>Eukaryota</taxon>
        <taxon>Fungi</taxon>
        <taxon>Dikarya</taxon>
        <taxon>Ascomycota</taxon>
        <taxon>Pezizomycotina</taxon>
        <taxon>Sordariomycetes</taxon>
        <taxon>Hypocreomycetidae</taxon>
        <taxon>Hypocreales</taxon>
        <taxon>Nectriaceae</taxon>
        <taxon>Fusarium</taxon>
    </lineage>
</organism>
<accession>A0AAE8LYJ0</accession>
<keyword evidence="3" id="KW-1185">Reference proteome</keyword>
<feature type="compositionally biased region" description="Basic and acidic residues" evidence="1">
    <location>
        <begin position="338"/>
        <end position="352"/>
    </location>
</feature>
<protein>
    <submittedName>
        <fullName evidence="2">Uncharacterized protein</fullName>
    </submittedName>
</protein>